<dbReference type="InterPro" id="IPR023393">
    <property type="entry name" value="START-like_dom_sf"/>
</dbReference>
<dbReference type="RefSeq" id="XP_052946593.1">
    <property type="nucleotide sequence ID" value="XM_053093468.1"/>
</dbReference>
<dbReference type="SUPFAM" id="SSF55961">
    <property type="entry name" value="Bet v1-like"/>
    <property type="match status" value="1"/>
</dbReference>
<gene>
    <name evidence="1" type="ORF">MKK02DRAFT_45523</name>
</gene>
<keyword evidence="2" id="KW-1185">Reference proteome</keyword>
<dbReference type="PANTHER" id="PTHR36166:SF1">
    <property type="entry name" value="SRPBCC DOMAIN-CONTAINING PROTEIN"/>
    <property type="match status" value="1"/>
</dbReference>
<reference evidence="1" key="1">
    <citation type="journal article" date="2022" name="G3 (Bethesda)">
        <title>High quality genome of the basidiomycete yeast Dioszegia hungarica PDD-24b-2 isolated from cloud water.</title>
        <authorList>
            <person name="Jarrige D."/>
            <person name="Haridas S."/>
            <person name="Bleykasten-Grosshans C."/>
            <person name="Joly M."/>
            <person name="Nadalig T."/>
            <person name="Sancelme M."/>
            <person name="Vuilleumier S."/>
            <person name="Grigoriev I.V."/>
            <person name="Amato P."/>
            <person name="Bringel F."/>
        </authorList>
    </citation>
    <scope>NUCLEOTIDE SEQUENCE</scope>
    <source>
        <strain evidence="1">PDD-24b-2</strain>
    </source>
</reference>
<dbReference type="Proteomes" id="UP001164286">
    <property type="component" value="Unassembled WGS sequence"/>
</dbReference>
<organism evidence="1 2">
    <name type="scientific">Dioszegia hungarica</name>
    <dbReference type="NCBI Taxonomy" id="4972"/>
    <lineage>
        <taxon>Eukaryota</taxon>
        <taxon>Fungi</taxon>
        <taxon>Dikarya</taxon>
        <taxon>Basidiomycota</taxon>
        <taxon>Agaricomycotina</taxon>
        <taxon>Tremellomycetes</taxon>
        <taxon>Tremellales</taxon>
        <taxon>Bulleribasidiaceae</taxon>
        <taxon>Dioszegia</taxon>
    </lineage>
</organism>
<evidence type="ECO:0000313" key="1">
    <source>
        <dbReference type="EMBL" id="KAI9636816.1"/>
    </source>
</evidence>
<dbReference type="GeneID" id="77732673"/>
<accession>A0AA38HAR0</accession>
<dbReference type="EMBL" id="JAKWFO010000005">
    <property type="protein sequence ID" value="KAI9636816.1"/>
    <property type="molecule type" value="Genomic_DNA"/>
</dbReference>
<dbReference type="AlphaFoldDB" id="A0AA38HAR0"/>
<protein>
    <recommendedName>
        <fullName evidence="3">SRPBCC domain-containing protein</fullName>
    </recommendedName>
</protein>
<sequence>MITVETVIAATPIFVRDIFVDFSKLHAWHTSGWIKSIRSLTPGKTSGGELVVGDKMRSEIAGMSFNQTVLENTPTTFRWVGPWYGVLTGTHIFTFLPHPTLADHTILTQSEAFTGLLSYWMESPDSMGGKKTLIAFEGVNGDLKRYAEKEWTGISEQR</sequence>
<evidence type="ECO:0000313" key="2">
    <source>
        <dbReference type="Proteomes" id="UP001164286"/>
    </source>
</evidence>
<comment type="caution">
    <text evidence="1">The sequence shown here is derived from an EMBL/GenBank/DDBJ whole genome shotgun (WGS) entry which is preliminary data.</text>
</comment>
<evidence type="ECO:0008006" key="3">
    <source>
        <dbReference type="Google" id="ProtNLM"/>
    </source>
</evidence>
<proteinExistence type="predicted"/>
<dbReference type="PANTHER" id="PTHR36166">
    <property type="entry name" value="CHROMOSOME 9, WHOLE GENOME SHOTGUN SEQUENCE"/>
    <property type="match status" value="1"/>
</dbReference>
<name>A0AA38HAR0_9TREE</name>
<dbReference type="Gene3D" id="3.30.530.20">
    <property type="match status" value="1"/>
</dbReference>